<dbReference type="InterPro" id="IPR002347">
    <property type="entry name" value="SDR_fam"/>
</dbReference>
<dbReference type="STRING" id="298654.FraEuI1c_1551"/>
<dbReference type="GO" id="GO:0016491">
    <property type="term" value="F:oxidoreductase activity"/>
    <property type="evidence" value="ECO:0007669"/>
    <property type="project" value="UniProtKB-KW"/>
</dbReference>
<dbReference type="InterPro" id="IPR036291">
    <property type="entry name" value="NAD(P)-bd_dom_sf"/>
</dbReference>
<sequence>MATGTAITYGPWGVVAGGSDGVGAAFAHELASRGLNVVLVARRVPVLTAFAEEIRAKHGVEVRTLALDLSAPGALAELADATADLEVGLFVYNAGGDDFSTPFLDKDLATHLALVHRNCDSVLEAAYRFGGPMVARGRGGVVLVTSGAAWAGGATLATYGATKAFDLILAEALWAEWRSSGVDVLGLVLGKTDTPSMRRVFDAKGEPYGETADPADVAREAIDHLADGPTWIFGSPAPTGGSPFGALPRRDAVLAMSRGFSVSRADDPAGPTGT</sequence>
<evidence type="ECO:0000256" key="2">
    <source>
        <dbReference type="ARBA" id="ARBA00023002"/>
    </source>
</evidence>
<gene>
    <name evidence="3" type="ordered locus">FraEuI1c_1551</name>
</gene>
<dbReference type="HOGENOM" id="CLU_010194_2_1_11"/>
<evidence type="ECO:0000313" key="3">
    <source>
        <dbReference type="EMBL" id="ADP79612.1"/>
    </source>
</evidence>
<dbReference type="InParanoid" id="E3J7K3"/>
<name>E3J7K3_PSEI1</name>
<protein>
    <submittedName>
        <fullName evidence="3">Short-chain dehydrogenase/reductase SDR</fullName>
    </submittedName>
</protein>
<dbReference type="FunCoup" id="E3J7K3">
    <property type="interactions" value="173"/>
</dbReference>
<dbReference type="Pfam" id="PF00106">
    <property type="entry name" value="adh_short"/>
    <property type="match status" value="1"/>
</dbReference>
<accession>E3J7K3</accession>
<dbReference type="PANTHER" id="PTHR43899:SF13">
    <property type="entry name" value="RH59310P"/>
    <property type="match status" value="1"/>
</dbReference>
<organism evidence="3 4">
    <name type="scientific">Pseudofrankia inefficax (strain DSM 45817 / CECT 9037 / DDB 130130 / EuI1c)</name>
    <name type="common">Frankia inefficax</name>
    <dbReference type="NCBI Taxonomy" id="298654"/>
    <lineage>
        <taxon>Bacteria</taxon>
        <taxon>Bacillati</taxon>
        <taxon>Actinomycetota</taxon>
        <taxon>Actinomycetes</taxon>
        <taxon>Frankiales</taxon>
        <taxon>Frankiaceae</taxon>
        <taxon>Pseudofrankia</taxon>
    </lineage>
</organism>
<dbReference type="SUPFAM" id="SSF51735">
    <property type="entry name" value="NAD(P)-binding Rossmann-fold domains"/>
    <property type="match status" value="1"/>
</dbReference>
<evidence type="ECO:0000256" key="1">
    <source>
        <dbReference type="ARBA" id="ARBA00006484"/>
    </source>
</evidence>
<dbReference type="OrthoDB" id="9797538at2"/>
<keyword evidence="4" id="KW-1185">Reference proteome</keyword>
<dbReference type="Proteomes" id="UP000002484">
    <property type="component" value="Chromosome"/>
</dbReference>
<dbReference type="eggNOG" id="COG0300">
    <property type="taxonomic scope" value="Bacteria"/>
</dbReference>
<dbReference type="InterPro" id="IPR051019">
    <property type="entry name" value="VLCFA-Steroid_DH"/>
</dbReference>
<dbReference type="RefSeq" id="WP_013422731.1">
    <property type="nucleotide sequence ID" value="NC_014666.1"/>
</dbReference>
<dbReference type="AlphaFoldDB" id="E3J7K3"/>
<evidence type="ECO:0000313" key="4">
    <source>
        <dbReference type="Proteomes" id="UP000002484"/>
    </source>
</evidence>
<comment type="similarity">
    <text evidence="1">Belongs to the short-chain dehydrogenases/reductases (SDR) family.</text>
</comment>
<dbReference type="PANTHER" id="PTHR43899">
    <property type="entry name" value="RH59310P"/>
    <property type="match status" value="1"/>
</dbReference>
<reference evidence="3 4" key="1">
    <citation type="submission" date="2010-10" db="EMBL/GenBank/DDBJ databases">
        <title>Complete sequence of Frankia sp. EuI1c.</title>
        <authorList>
            <consortium name="US DOE Joint Genome Institute"/>
            <person name="Lucas S."/>
            <person name="Copeland A."/>
            <person name="Lapidus A."/>
            <person name="Cheng J.-F."/>
            <person name="Bruce D."/>
            <person name="Goodwin L."/>
            <person name="Pitluck S."/>
            <person name="Chertkov O."/>
            <person name="Detter J.C."/>
            <person name="Han C."/>
            <person name="Tapia R."/>
            <person name="Land M."/>
            <person name="Hauser L."/>
            <person name="Jeffries C."/>
            <person name="Kyrpides N."/>
            <person name="Ivanova N."/>
            <person name="Mikhailova N."/>
            <person name="Beauchemin N."/>
            <person name="Sen A."/>
            <person name="Sur S.A."/>
            <person name="Gtari M."/>
            <person name="Wall L."/>
            <person name="Tisa L."/>
            <person name="Woyke T."/>
        </authorList>
    </citation>
    <scope>NUCLEOTIDE SEQUENCE [LARGE SCALE GENOMIC DNA]</scope>
    <source>
        <strain evidence="4">DSM 45817 / CECT 9037 / EuI1c</strain>
    </source>
</reference>
<dbReference type="EMBL" id="CP002299">
    <property type="protein sequence ID" value="ADP79612.1"/>
    <property type="molecule type" value="Genomic_DNA"/>
</dbReference>
<keyword evidence="2" id="KW-0560">Oxidoreductase</keyword>
<dbReference type="Gene3D" id="3.40.50.720">
    <property type="entry name" value="NAD(P)-binding Rossmann-like Domain"/>
    <property type="match status" value="1"/>
</dbReference>
<dbReference type="PRINTS" id="PR00081">
    <property type="entry name" value="GDHRDH"/>
</dbReference>
<proteinExistence type="inferred from homology"/>
<dbReference type="KEGG" id="fri:FraEuI1c_1551"/>